<evidence type="ECO:0000313" key="2">
    <source>
        <dbReference type="Proteomes" id="UP000027138"/>
    </source>
</evidence>
<accession>A0A067JXE2</accession>
<evidence type="ECO:0000313" key="1">
    <source>
        <dbReference type="EMBL" id="KDP24665.1"/>
    </source>
</evidence>
<proteinExistence type="predicted"/>
<reference evidence="1 2" key="1">
    <citation type="journal article" date="2014" name="PLoS ONE">
        <title>Global Analysis of Gene Expression Profiles in Physic Nut (Jatropha curcas L.) Seedlings Exposed to Salt Stress.</title>
        <authorList>
            <person name="Zhang L."/>
            <person name="Zhang C."/>
            <person name="Wu P."/>
            <person name="Chen Y."/>
            <person name="Li M."/>
            <person name="Jiang H."/>
            <person name="Wu G."/>
        </authorList>
    </citation>
    <scope>NUCLEOTIDE SEQUENCE [LARGE SCALE GENOMIC DNA]</scope>
    <source>
        <strain evidence="2">cv. GZQX0401</strain>
        <tissue evidence="1">Young leaves</tissue>
    </source>
</reference>
<keyword evidence="2" id="KW-1185">Reference proteome</keyword>
<sequence>MAHLLCSSPSKGQPPTVEHFKIKVPRGTKSLSKNATSEGQHPIVEHFIKASYSTDSCRSRRQPYGAPPLLFTV</sequence>
<protein>
    <submittedName>
        <fullName evidence="1">Uncharacterized protein</fullName>
    </submittedName>
</protein>
<dbReference type="AlphaFoldDB" id="A0A067JXE2"/>
<dbReference type="EMBL" id="KK915094">
    <property type="protein sequence ID" value="KDP24665.1"/>
    <property type="molecule type" value="Genomic_DNA"/>
</dbReference>
<gene>
    <name evidence="1" type="ORF">JCGZ_26512</name>
</gene>
<organism evidence="1 2">
    <name type="scientific">Jatropha curcas</name>
    <name type="common">Barbados nut</name>
    <dbReference type="NCBI Taxonomy" id="180498"/>
    <lineage>
        <taxon>Eukaryota</taxon>
        <taxon>Viridiplantae</taxon>
        <taxon>Streptophyta</taxon>
        <taxon>Embryophyta</taxon>
        <taxon>Tracheophyta</taxon>
        <taxon>Spermatophyta</taxon>
        <taxon>Magnoliopsida</taxon>
        <taxon>eudicotyledons</taxon>
        <taxon>Gunneridae</taxon>
        <taxon>Pentapetalae</taxon>
        <taxon>rosids</taxon>
        <taxon>fabids</taxon>
        <taxon>Malpighiales</taxon>
        <taxon>Euphorbiaceae</taxon>
        <taxon>Crotonoideae</taxon>
        <taxon>Jatropheae</taxon>
        <taxon>Jatropha</taxon>
    </lineage>
</organism>
<dbReference type="Proteomes" id="UP000027138">
    <property type="component" value="Unassembled WGS sequence"/>
</dbReference>
<name>A0A067JXE2_JATCU</name>